<dbReference type="OrthoDB" id="330564at2157"/>
<protein>
    <recommendedName>
        <fullName evidence="8">Bile acid:sodium symporter family protein</fullName>
    </recommendedName>
</protein>
<evidence type="ECO:0000313" key="6">
    <source>
        <dbReference type="EMBL" id="QGX94574.1"/>
    </source>
</evidence>
<dbReference type="InterPro" id="IPR002657">
    <property type="entry name" value="BilAc:Na_symport/Acr3"/>
</dbReference>
<dbReference type="GO" id="GO:0016020">
    <property type="term" value="C:membrane"/>
    <property type="evidence" value="ECO:0007669"/>
    <property type="project" value="UniProtKB-SubCell"/>
</dbReference>
<feature type="transmembrane region" description="Helical" evidence="5">
    <location>
        <begin position="187"/>
        <end position="204"/>
    </location>
</feature>
<evidence type="ECO:0000256" key="1">
    <source>
        <dbReference type="ARBA" id="ARBA00004141"/>
    </source>
</evidence>
<evidence type="ECO:0000256" key="4">
    <source>
        <dbReference type="ARBA" id="ARBA00023136"/>
    </source>
</evidence>
<feature type="transmembrane region" description="Helical" evidence="5">
    <location>
        <begin position="94"/>
        <end position="115"/>
    </location>
</feature>
<organism evidence="6 7">
    <name type="scientific">Haloplanus rallus</name>
    <dbReference type="NCBI Taxonomy" id="1816183"/>
    <lineage>
        <taxon>Archaea</taxon>
        <taxon>Methanobacteriati</taxon>
        <taxon>Methanobacteriota</taxon>
        <taxon>Stenosarchaea group</taxon>
        <taxon>Halobacteria</taxon>
        <taxon>Halobacteriales</taxon>
        <taxon>Haloferacaceae</taxon>
        <taxon>Haloplanus</taxon>
    </lineage>
</organism>
<sequence>MTPRTLLARGRNVVLVVAAAALGTWFPQLAGVGSFTLPIVAFLVYISLRDVDPRSLASGVPLRALTVGLAVSYAVLPAGAFLLGPVLATPEHRVGLYVVSAVPITAGSSIVWTRLSDGDVELAALVAVTSIVLSPVVTPPVLSALVGSTVALSPGSVVSNLLFIVGGGVGLRVVVPDDALSASQLDAGARASIAVLVYAGVAGVDPGRVTADLPLLSVTTATLLLVGFVASVGLCLLCGLAPGVRSAVFFSGSLKNLGVSLLVVDVLGMPAATVVVVVYYVLQQVVGALAADLLFPWPGDEPSESTV</sequence>
<name>A0A6B9F888_9EURY</name>
<dbReference type="AlphaFoldDB" id="A0A6B9F888"/>
<feature type="transmembrane region" description="Helical" evidence="5">
    <location>
        <begin position="25"/>
        <end position="48"/>
    </location>
</feature>
<evidence type="ECO:0000256" key="5">
    <source>
        <dbReference type="SAM" id="Phobius"/>
    </source>
</evidence>
<feature type="transmembrane region" description="Helical" evidence="5">
    <location>
        <begin position="60"/>
        <end position="82"/>
    </location>
</feature>
<evidence type="ECO:0008006" key="8">
    <source>
        <dbReference type="Google" id="ProtNLM"/>
    </source>
</evidence>
<feature type="transmembrane region" description="Helical" evidence="5">
    <location>
        <begin position="261"/>
        <end position="282"/>
    </location>
</feature>
<keyword evidence="4 5" id="KW-0472">Membrane</keyword>
<feature type="transmembrane region" description="Helical" evidence="5">
    <location>
        <begin position="216"/>
        <end position="240"/>
    </location>
</feature>
<gene>
    <name evidence="6" type="ORF">EI982_07115</name>
</gene>
<dbReference type="EMBL" id="CP034345">
    <property type="protein sequence ID" value="QGX94574.1"/>
    <property type="molecule type" value="Genomic_DNA"/>
</dbReference>
<dbReference type="KEGG" id="hra:EI982_07115"/>
<keyword evidence="3 5" id="KW-1133">Transmembrane helix</keyword>
<dbReference type="GeneID" id="99245870"/>
<reference evidence="6 7" key="1">
    <citation type="submission" date="2018-12" db="EMBL/GenBank/DDBJ databases">
        <title>Complete genome sequence of Haloplanus rallus MBLA0036.</title>
        <authorList>
            <person name="Nam Y.-d."/>
            <person name="Kang J."/>
            <person name="Chung W.-H."/>
            <person name="Park Y.S."/>
        </authorList>
    </citation>
    <scope>NUCLEOTIDE SEQUENCE [LARGE SCALE GENOMIC DNA]</scope>
    <source>
        <strain evidence="6 7">MBLA0036</strain>
    </source>
</reference>
<comment type="subcellular location">
    <subcellularLocation>
        <location evidence="1">Membrane</location>
        <topology evidence="1">Multi-pass membrane protein</topology>
    </subcellularLocation>
</comment>
<accession>A0A6B9F888</accession>
<dbReference type="Proteomes" id="UP000428325">
    <property type="component" value="Chromosome"/>
</dbReference>
<proteinExistence type="predicted"/>
<feature type="transmembrane region" description="Helical" evidence="5">
    <location>
        <begin position="157"/>
        <end position="175"/>
    </location>
</feature>
<feature type="transmembrane region" description="Helical" evidence="5">
    <location>
        <begin position="122"/>
        <end position="145"/>
    </location>
</feature>
<dbReference type="Gene3D" id="1.20.1530.20">
    <property type="match status" value="1"/>
</dbReference>
<dbReference type="InterPro" id="IPR038770">
    <property type="entry name" value="Na+/solute_symporter_sf"/>
</dbReference>
<keyword evidence="7" id="KW-1185">Reference proteome</keyword>
<evidence type="ECO:0000313" key="7">
    <source>
        <dbReference type="Proteomes" id="UP000428325"/>
    </source>
</evidence>
<dbReference type="Pfam" id="PF01758">
    <property type="entry name" value="SBF"/>
    <property type="match status" value="1"/>
</dbReference>
<keyword evidence="2 5" id="KW-0812">Transmembrane</keyword>
<evidence type="ECO:0000256" key="3">
    <source>
        <dbReference type="ARBA" id="ARBA00022989"/>
    </source>
</evidence>
<evidence type="ECO:0000256" key="2">
    <source>
        <dbReference type="ARBA" id="ARBA00022692"/>
    </source>
</evidence>
<dbReference type="RefSeq" id="WP_157688851.1">
    <property type="nucleotide sequence ID" value="NZ_CP034345.1"/>
</dbReference>